<dbReference type="Proteomes" id="UP000515292">
    <property type="component" value="Chromosome"/>
</dbReference>
<evidence type="ECO:0008006" key="3">
    <source>
        <dbReference type="Google" id="ProtNLM"/>
    </source>
</evidence>
<accession>A0A7G5IIT9</accession>
<evidence type="ECO:0000313" key="1">
    <source>
        <dbReference type="EMBL" id="QMW23281.1"/>
    </source>
</evidence>
<sequence>MASQAATVPPSGPHRLKSYVYFGLVDRGVWFEAGDRSFLLPDVRLYPLIERFVTMIDRGRPLDAILAAAPATARTVLTHVTQSLIDHDMLVPVHPQESWVSTRTGHDGLDELMKLLEDRLHGPALVDAATRWRAARVVVVGSGYALKAAAGALAASGCAELAIDWRGVSLITAAEVLRATTDRAAPDCAVVLRQQPGDAPPADGDLVLHVADTMGAKTALAIEATLRQRAVPGVIAGLFAGHACVAPPPEPDGMGVAALLHWLPPAPVGGQDHSPASLSVLGCVAAQAALHAFFGFDHQARRAHALVVSPALTCARHAVVPVVAPAWVPAQSRGAPAFVHAPRHDLPPDRPLELYETIRMALDPWFDPLLGPLSQVEDPQARQMPLMHCAIDVRASGASASTRVFGWGVDFGQAGLRALRAAVARLANPLMRPGAAIAVGWDAEACGAAARTAAFAASPLFRESAVSAWLPDEALAAPEIRLLTRLLGWIDPRPARLRLHWSPLGPARVAELWLGDAPQARSVGGGIVEAITEALGEAVSRLQLAGVPHLSGDPVEPLSAPPAADWRGALRQTPFVAEPLYRQLEELGLPPLVHCGYAQGMLR</sequence>
<evidence type="ECO:0000313" key="2">
    <source>
        <dbReference type="Proteomes" id="UP000515292"/>
    </source>
</evidence>
<dbReference type="AlphaFoldDB" id="A0A7G5IIT9"/>
<proteinExistence type="predicted"/>
<dbReference type="RefSeq" id="WP_182296992.1">
    <property type="nucleotide sequence ID" value="NZ_CP059851.1"/>
</dbReference>
<dbReference type="EMBL" id="CP059851">
    <property type="protein sequence ID" value="QMW23281.1"/>
    <property type="molecule type" value="Genomic_DNA"/>
</dbReference>
<gene>
    <name evidence="1" type="ORF">H3309_01855</name>
</gene>
<dbReference type="KEGG" id="sand:H3309_01855"/>
<name>A0A7G5IIT9_9SPHN</name>
<reference evidence="1 2" key="1">
    <citation type="submission" date="2020-07" db="EMBL/GenBank/DDBJ databases">
        <title>Complete genome sequence for Sandaracinobacter sp. M6.</title>
        <authorList>
            <person name="Tang Y."/>
            <person name="Liu Q."/>
            <person name="Guo Z."/>
            <person name="Lei P."/>
            <person name="Huang B."/>
        </authorList>
    </citation>
    <scope>NUCLEOTIDE SEQUENCE [LARGE SCALE GENOMIC DNA]</scope>
    <source>
        <strain evidence="1 2">M6</strain>
    </source>
</reference>
<protein>
    <recommendedName>
        <fullName evidence="3">Thiazole-containing bacteriocin maturation protein</fullName>
    </recommendedName>
</protein>
<keyword evidence="2" id="KW-1185">Reference proteome</keyword>
<organism evidence="1 2">
    <name type="scientific">Sandaracinobacteroides saxicola</name>
    <dbReference type="NCBI Taxonomy" id="2759707"/>
    <lineage>
        <taxon>Bacteria</taxon>
        <taxon>Pseudomonadati</taxon>
        <taxon>Pseudomonadota</taxon>
        <taxon>Alphaproteobacteria</taxon>
        <taxon>Sphingomonadales</taxon>
        <taxon>Sphingosinicellaceae</taxon>
        <taxon>Sandaracinobacteroides</taxon>
    </lineage>
</organism>